<accession>A0A6J5MI61</accession>
<gene>
    <name evidence="1" type="ORF">UFOVP455_78</name>
</gene>
<organism evidence="1">
    <name type="scientific">uncultured Caudovirales phage</name>
    <dbReference type="NCBI Taxonomy" id="2100421"/>
    <lineage>
        <taxon>Viruses</taxon>
        <taxon>Duplodnaviria</taxon>
        <taxon>Heunggongvirae</taxon>
        <taxon>Uroviricota</taxon>
        <taxon>Caudoviricetes</taxon>
        <taxon>Peduoviridae</taxon>
        <taxon>Maltschvirus</taxon>
        <taxon>Maltschvirus maltsch</taxon>
    </lineage>
</organism>
<evidence type="ECO:0000313" key="1">
    <source>
        <dbReference type="EMBL" id="CAB4144860.1"/>
    </source>
</evidence>
<dbReference type="EMBL" id="LR796427">
    <property type="protein sequence ID" value="CAB4144860.1"/>
    <property type="molecule type" value="Genomic_DNA"/>
</dbReference>
<sequence>MVLASELYLNPGNLVKNTQATLGSDSVITATTATTSGLSIAYTPITSTNDRYIYGYLDWNVNDPDGSAAEGFIELQYSADNSTWSTLETYSRNADYGAGAKEVKVTSASIASDATTTSGTFQTVGLSIAYTPVNGANVRYVDIVAAVQADDNDTSASNQIQVQYSDDNATWTAISTSTNSQNSGSATQSLQLLTHYNTIRHVATTNTPYYRLMHRSGTSGTANGTSTVYAGSTLRIREVAEQFVINNRSPLSFFVKHNATTSTPYYRIMHRVTSGDQSTIYTGSVLRVMEFSL</sequence>
<reference evidence="1" key="1">
    <citation type="submission" date="2020-04" db="EMBL/GenBank/DDBJ databases">
        <authorList>
            <person name="Chiriac C."/>
            <person name="Salcher M."/>
            <person name="Ghai R."/>
            <person name="Kavagutti S V."/>
        </authorList>
    </citation>
    <scope>NUCLEOTIDE SEQUENCE</scope>
</reference>
<protein>
    <submittedName>
        <fullName evidence="1">Uncharacterized protein</fullName>
    </submittedName>
</protein>
<name>A0A6J5MI61_9CAUD</name>
<proteinExistence type="predicted"/>